<reference evidence="9" key="1">
    <citation type="submission" date="2022-10" db="EMBL/GenBank/DDBJ databases">
        <authorList>
            <person name="Chen Y."/>
            <person name="Dougan E. K."/>
            <person name="Chan C."/>
            <person name="Rhodes N."/>
            <person name="Thang M."/>
        </authorList>
    </citation>
    <scope>NUCLEOTIDE SEQUENCE</scope>
</reference>
<dbReference type="CDD" id="cd06530">
    <property type="entry name" value="S26_SPase_I"/>
    <property type="match status" value="1"/>
</dbReference>
<dbReference type="Gene3D" id="2.10.109.10">
    <property type="entry name" value="Umud Fragment, subunit A"/>
    <property type="match status" value="1"/>
</dbReference>
<evidence type="ECO:0000256" key="1">
    <source>
        <dbReference type="ARBA" id="ARBA00004273"/>
    </source>
</evidence>
<dbReference type="InterPro" id="IPR019757">
    <property type="entry name" value="Pept_S26A_signal_pept_1_Lys-AS"/>
</dbReference>
<dbReference type="GO" id="GO:0006627">
    <property type="term" value="P:protein processing involved in protein targeting to mitochondrion"/>
    <property type="evidence" value="ECO:0007669"/>
    <property type="project" value="TreeGrafter"/>
</dbReference>
<evidence type="ECO:0000256" key="5">
    <source>
        <dbReference type="ARBA" id="ARBA00023136"/>
    </source>
</evidence>
<evidence type="ECO:0000256" key="6">
    <source>
        <dbReference type="ARBA" id="ARBA00038445"/>
    </source>
</evidence>
<evidence type="ECO:0000256" key="7">
    <source>
        <dbReference type="PIRSR" id="PIRSR600223-1"/>
    </source>
</evidence>
<dbReference type="OrthoDB" id="308440at2759"/>
<accession>A0A9P1G8Z5</accession>
<evidence type="ECO:0000256" key="3">
    <source>
        <dbReference type="ARBA" id="ARBA00022801"/>
    </source>
</evidence>
<dbReference type="GO" id="GO:0004252">
    <property type="term" value="F:serine-type endopeptidase activity"/>
    <property type="evidence" value="ECO:0007669"/>
    <property type="project" value="InterPro"/>
</dbReference>
<protein>
    <submittedName>
        <fullName evidence="11">Mitochondrial inner membrane protease subunit 1</fullName>
    </submittedName>
</protein>
<dbReference type="EMBL" id="CAMXCT030002968">
    <property type="protein sequence ID" value="CAL4788914.1"/>
    <property type="molecule type" value="Genomic_DNA"/>
</dbReference>
<dbReference type="PANTHER" id="PTHR12383">
    <property type="entry name" value="PROTEASE FAMILY S26 MITOCHONDRIAL INNER MEMBRANE PROTEASE-RELATED"/>
    <property type="match status" value="1"/>
</dbReference>
<dbReference type="PROSITE" id="PS00760">
    <property type="entry name" value="SPASE_I_2"/>
    <property type="match status" value="1"/>
</dbReference>
<evidence type="ECO:0000256" key="2">
    <source>
        <dbReference type="ARBA" id="ARBA00022792"/>
    </source>
</evidence>
<dbReference type="GO" id="GO:0042720">
    <property type="term" value="C:mitochondrial inner membrane peptidase complex"/>
    <property type="evidence" value="ECO:0007669"/>
    <property type="project" value="TreeGrafter"/>
</dbReference>
<sequence length="137" mass="15072">MLHCVQEYGIDFSTTVGASMVPVFNASGDVLLFERMTQRLKGWSRGEVVVATSPKDPDARICKRILGLPGDRVKVLAAGDEKEVLIPRGHVWLEGDNKAASHDSRHYGPVPVGLLQGKVRLKLWPPWEIGPVRVVPP</sequence>
<keyword evidence="12" id="KW-1185">Reference proteome</keyword>
<dbReference type="GO" id="GO:0006465">
    <property type="term" value="P:signal peptide processing"/>
    <property type="evidence" value="ECO:0007669"/>
    <property type="project" value="InterPro"/>
</dbReference>
<proteinExistence type="inferred from homology"/>
<dbReference type="PANTHER" id="PTHR12383:SF16">
    <property type="entry name" value="MITOCHONDRIAL INNER MEMBRANE PROTEASE SUBUNIT 1"/>
    <property type="match status" value="1"/>
</dbReference>
<keyword evidence="5" id="KW-0472">Membrane</keyword>
<evidence type="ECO:0000313" key="12">
    <source>
        <dbReference type="Proteomes" id="UP001152797"/>
    </source>
</evidence>
<dbReference type="AlphaFoldDB" id="A0A9P1G8Z5"/>
<feature type="domain" description="Peptidase S26" evidence="8">
    <location>
        <begin position="15"/>
        <end position="75"/>
    </location>
</feature>
<evidence type="ECO:0000256" key="4">
    <source>
        <dbReference type="ARBA" id="ARBA00023128"/>
    </source>
</evidence>
<dbReference type="EMBL" id="CAMXCT010002968">
    <property type="protein sequence ID" value="CAI4001602.1"/>
    <property type="molecule type" value="Genomic_DNA"/>
</dbReference>
<evidence type="ECO:0000313" key="9">
    <source>
        <dbReference type="EMBL" id="CAI4001602.1"/>
    </source>
</evidence>
<keyword evidence="3" id="KW-0378">Hydrolase</keyword>
<dbReference type="EMBL" id="CAMXCT020002968">
    <property type="protein sequence ID" value="CAL1154977.1"/>
    <property type="molecule type" value="Genomic_DNA"/>
</dbReference>
<dbReference type="PRINTS" id="PR00727">
    <property type="entry name" value="LEADERPTASE"/>
</dbReference>
<dbReference type="SUPFAM" id="SSF51306">
    <property type="entry name" value="LexA/Signal peptidase"/>
    <property type="match status" value="1"/>
</dbReference>
<dbReference type="InterPro" id="IPR000223">
    <property type="entry name" value="Pept_S26A_signal_pept_1"/>
</dbReference>
<dbReference type="Pfam" id="PF10502">
    <property type="entry name" value="Peptidase_S26"/>
    <property type="match status" value="2"/>
</dbReference>
<feature type="active site" evidence="7">
    <location>
        <position position="63"/>
    </location>
</feature>
<comment type="similarity">
    <text evidence="6">Belongs to the peptidase S26 family. IMP1 subfamily.</text>
</comment>
<feature type="active site" evidence="7">
    <location>
        <position position="19"/>
    </location>
</feature>
<keyword evidence="4" id="KW-0496">Mitochondrion</keyword>
<dbReference type="InterPro" id="IPR036286">
    <property type="entry name" value="LexA/Signal_pep-like_sf"/>
</dbReference>
<organism evidence="9">
    <name type="scientific">Cladocopium goreaui</name>
    <dbReference type="NCBI Taxonomy" id="2562237"/>
    <lineage>
        <taxon>Eukaryota</taxon>
        <taxon>Sar</taxon>
        <taxon>Alveolata</taxon>
        <taxon>Dinophyceae</taxon>
        <taxon>Suessiales</taxon>
        <taxon>Symbiodiniaceae</taxon>
        <taxon>Cladocopium</taxon>
    </lineage>
</organism>
<comment type="caution">
    <text evidence="9">The sequence shown here is derived from an EMBL/GenBank/DDBJ whole genome shotgun (WGS) entry which is preliminary data.</text>
</comment>
<evidence type="ECO:0000313" key="10">
    <source>
        <dbReference type="EMBL" id="CAL1154977.1"/>
    </source>
</evidence>
<gene>
    <name evidence="9" type="ORF">C1SCF055_LOCUS27633</name>
</gene>
<evidence type="ECO:0000313" key="11">
    <source>
        <dbReference type="EMBL" id="CAL4788914.1"/>
    </source>
</evidence>
<dbReference type="InterPro" id="IPR019533">
    <property type="entry name" value="Peptidase_S26"/>
</dbReference>
<evidence type="ECO:0000259" key="8">
    <source>
        <dbReference type="Pfam" id="PF10502"/>
    </source>
</evidence>
<keyword evidence="2" id="KW-0999">Mitochondrion inner membrane</keyword>
<dbReference type="Proteomes" id="UP001152797">
    <property type="component" value="Unassembled WGS sequence"/>
</dbReference>
<reference evidence="10" key="2">
    <citation type="submission" date="2024-04" db="EMBL/GenBank/DDBJ databases">
        <authorList>
            <person name="Chen Y."/>
            <person name="Shah S."/>
            <person name="Dougan E. K."/>
            <person name="Thang M."/>
            <person name="Chan C."/>
        </authorList>
    </citation>
    <scope>NUCLEOTIDE SEQUENCE [LARGE SCALE GENOMIC DNA]</scope>
</reference>
<name>A0A9P1G8Z5_9DINO</name>
<comment type="subcellular location">
    <subcellularLocation>
        <location evidence="1">Mitochondrion inner membrane</location>
    </subcellularLocation>
</comment>
<feature type="domain" description="Peptidase S26" evidence="8">
    <location>
        <begin position="82"/>
        <end position="124"/>
    </location>
</feature>
<keyword evidence="11" id="KW-0645">Protease</keyword>
<dbReference type="InterPro" id="IPR052064">
    <property type="entry name" value="Mito_IMP1_subunit"/>
</dbReference>